<feature type="domain" description="Secretion system C-terminal sorting" evidence="1">
    <location>
        <begin position="506"/>
        <end position="578"/>
    </location>
</feature>
<dbReference type="OrthoDB" id="1123245at2"/>
<gene>
    <name evidence="2" type="ORF">EFA69_00345</name>
</gene>
<accession>A0A3M9N581</accession>
<keyword evidence="3" id="KW-1185">Reference proteome</keyword>
<dbReference type="AlphaFoldDB" id="A0A3M9N581"/>
<name>A0A3M9N581_9BACT</name>
<dbReference type="InterPro" id="IPR026444">
    <property type="entry name" value="Secre_tail"/>
</dbReference>
<proteinExistence type="predicted"/>
<dbReference type="EMBL" id="RJJE01000001">
    <property type="protein sequence ID" value="RNI32909.1"/>
    <property type="molecule type" value="Genomic_DNA"/>
</dbReference>
<organism evidence="2 3">
    <name type="scientific">Rufibacter immobilis</name>
    <dbReference type="NCBI Taxonomy" id="1348778"/>
    <lineage>
        <taxon>Bacteria</taxon>
        <taxon>Pseudomonadati</taxon>
        <taxon>Bacteroidota</taxon>
        <taxon>Cytophagia</taxon>
        <taxon>Cytophagales</taxon>
        <taxon>Hymenobacteraceae</taxon>
        <taxon>Rufibacter</taxon>
    </lineage>
</organism>
<dbReference type="RefSeq" id="WP_148041212.1">
    <property type="nucleotide sequence ID" value="NZ_RJJE01000001.1"/>
</dbReference>
<evidence type="ECO:0000259" key="1">
    <source>
        <dbReference type="Pfam" id="PF18962"/>
    </source>
</evidence>
<evidence type="ECO:0000313" key="2">
    <source>
        <dbReference type="EMBL" id="RNI32909.1"/>
    </source>
</evidence>
<protein>
    <submittedName>
        <fullName evidence="2">T9SS C-terminal target domain-containing protein</fullName>
    </submittedName>
</protein>
<evidence type="ECO:0000313" key="3">
    <source>
        <dbReference type="Proteomes" id="UP000271010"/>
    </source>
</evidence>
<dbReference type="NCBIfam" id="TIGR04183">
    <property type="entry name" value="Por_Secre_tail"/>
    <property type="match status" value="1"/>
</dbReference>
<dbReference type="Pfam" id="PF18962">
    <property type="entry name" value="Por_Secre_tail"/>
    <property type="match status" value="1"/>
</dbReference>
<dbReference type="Gene3D" id="2.60.40.10">
    <property type="entry name" value="Immunoglobulins"/>
    <property type="match status" value="1"/>
</dbReference>
<dbReference type="Proteomes" id="UP000271010">
    <property type="component" value="Unassembled WGS sequence"/>
</dbReference>
<sequence length="580" mass="63195">MRKAFLHNQAKRWLLPVLFFILLTFTFTAQATHLKAGNIFYKSDTTAARSPYKFYITLVTFSVAATYEDMEATLYFGDCTHQTVTRESRTLLNNSYMNVYRFEHTYTAAGTYTVTYVGSNRNGGVLNISNAFQQTFFLQSTLTVDPLLGPNKSPVLQYAPLDAAVRNQVFQHNPFAYDADGDSLSFKIVPLKTESSLSACGDPTGKIAAGYQGLENFLGPVNTVKPAGFSIDKYTGLLTWNTPGVVGEVNVAFVVEEWRNGRLLGQVTRDMQIMILEDSNRPPVLTIPKDVCLVAGASVQETITAQDPDGHAVSLSALAGILTPSSSGATFIPGTTSGAFTWQTSCQDIKAEPYQVLFTAEDQPTTGVRLKDLQPWRITVVGPPPVLRSAVQESSTRIRLTWDTYSCANARRIYIYRKEGPSSSFTPNACQPGVPSSAGYTLVGQVNADVTTFLDTYSGTGNPNFCYRIYADFGGTAGGNSVASNEVCATLVTGMREGLGQQFSFYPNPATTDFTVQAPASVRLMKAQVLNQAGLKISTLTPRRTAAGWVFDLRSLTAGFYLLHLQTDQGTLVQKLVIAQ</sequence>
<reference evidence="2 3" key="1">
    <citation type="submission" date="2018-11" db="EMBL/GenBank/DDBJ databases">
        <title>Rufibacter latericius sp. nov., isolated from water in Baiyang Lake.</title>
        <authorList>
            <person name="Yang Y."/>
        </authorList>
    </citation>
    <scope>NUCLEOTIDE SEQUENCE [LARGE SCALE GENOMIC DNA]</scope>
    <source>
        <strain evidence="2 3">MCC P1</strain>
    </source>
</reference>
<dbReference type="InterPro" id="IPR013783">
    <property type="entry name" value="Ig-like_fold"/>
</dbReference>
<comment type="caution">
    <text evidence="2">The sequence shown here is derived from an EMBL/GenBank/DDBJ whole genome shotgun (WGS) entry which is preliminary data.</text>
</comment>